<gene>
    <name evidence="3" type="ORF">EW142_14230</name>
</gene>
<dbReference type="OrthoDB" id="327621at2"/>
<proteinExistence type="predicted"/>
<organism evidence="3 4">
    <name type="scientific">Flagellimonas allohymeniacidonis</name>
    <dbReference type="NCBI Taxonomy" id="2517819"/>
    <lineage>
        <taxon>Bacteria</taxon>
        <taxon>Pseudomonadati</taxon>
        <taxon>Bacteroidota</taxon>
        <taxon>Flavobacteriia</taxon>
        <taxon>Flavobacteriales</taxon>
        <taxon>Flavobacteriaceae</taxon>
        <taxon>Flagellimonas</taxon>
    </lineage>
</organism>
<feature type="transmembrane region" description="Helical" evidence="1">
    <location>
        <begin position="176"/>
        <end position="196"/>
    </location>
</feature>
<feature type="transmembrane region" description="Helical" evidence="1">
    <location>
        <begin position="44"/>
        <end position="66"/>
    </location>
</feature>
<keyword evidence="1" id="KW-1133">Transmembrane helix</keyword>
<dbReference type="AlphaFoldDB" id="A0A4Q8QIH8"/>
<evidence type="ECO:0000313" key="4">
    <source>
        <dbReference type="Proteomes" id="UP000291981"/>
    </source>
</evidence>
<feature type="transmembrane region" description="Helical" evidence="1">
    <location>
        <begin position="72"/>
        <end position="92"/>
    </location>
</feature>
<feature type="transmembrane region" description="Helical" evidence="1">
    <location>
        <begin position="208"/>
        <end position="230"/>
    </location>
</feature>
<dbReference type="Pfam" id="PF09925">
    <property type="entry name" value="DUF2157"/>
    <property type="match status" value="1"/>
</dbReference>
<dbReference type="InterPro" id="IPR018677">
    <property type="entry name" value="DUF2157"/>
</dbReference>
<name>A0A4Q8QIH8_9FLAO</name>
<feature type="transmembrane region" description="Helical" evidence="1">
    <location>
        <begin position="262"/>
        <end position="280"/>
    </location>
</feature>
<keyword evidence="1" id="KW-0472">Membrane</keyword>
<feature type="domain" description="DUF2157" evidence="2">
    <location>
        <begin position="39"/>
        <end position="151"/>
    </location>
</feature>
<keyword evidence="1" id="KW-0812">Transmembrane</keyword>
<protein>
    <submittedName>
        <fullName evidence="3">DUF2157 domain-containing protein</fullName>
    </submittedName>
</protein>
<keyword evidence="4" id="KW-1185">Reference proteome</keyword>
<evidence type="ECO:0000313" key="3">
    <source>
        <dbReference type="EMBL" id="TAI48219.1"/>
    </source>
</evidence>
<reference evidence="3 4" key="1">
    <citation type="submission" date="2019-02" db="EMBL/GenBank/DDBJ databases">
        <title>Draft genome sequence of Muricauda sp. 176CP4-71.</title>
        <authorList>
            <person name="Park J.-S."/>
        </authorList>
    </citation>
    <scope>NUCLEOTIDE SEQUENCE [LARGE SCALE GENOMIC DNA]</scope>
    <source>
        <strain evidence="3 4">176CP4-71</strain>
    </source>
</reference>
<evidence type="ECO:0000259" key="2">
    <source>
        <dbReference type="Pfam" id="PF09925"/>
    </source>
</evidence>
<comment type="caution">
    <text evidence="3">The sequence shown here is derived from an EMBL/GenBank/DDBJ whole genome shotgun (WGS) entry which is preliminary data.</text>
</comment>
<evidence type="ECO:0000256" key="1">
    <source>
        <dbReference type="SAM" id="Phobius"/>
    </source>
</evidence>
<accession>A0A4Q8QIH8</accession>
<dbReference type="EMBL" id="SGIU01000002">
    <property type="protein sequence ID" value="TAI48219.1"/>
    <property type="molecule type" value="Genomic_DNA"/>
</dbReference>
<feature type="transmembrane region" description="Helical" evidence="1">
    <location>
        <begin position="286"/>
        <end position="304"/>
    </location>
</feature>
<sequence length="316" mass="35538">MSDIKREDIHIIGRYSSWSEKGIETMLKDHVYNSKASWQKFLRLLFISLGVGFTAAGIIFFFAYNWAELHKFVKIGLIEGLIILITAVVLFSKHSLQIKNILLTGASILVGVLFAVFGQVYQTGANAYDFFLSWTLFITLWVLISNFAPLWLIFITLVNTTLILYAEQVAHSWSEVFLFTLLFGMNSLFLIGFLAAKKIFSQLNAPKWFLNLLGLASASFGTIGVVIGIFDDAEPSFLVLILLAFLLYALGILYGLRKKSGFYLSIIPFSIIICLSAYFIKLSDSAGMFFFIGLFVIASVTLVIKKLIDFQKKWTS</sequence>
<feature type="transmembrane region" description="Helical" evidence="1">
    <location>
        <begin position="236"/>
        <end position="255"/>
    </location>
</feature>
<feature type="transmembrane region" description="Helical" evidence="1">
    <location>
        <begin position="127"/>
        <end position="144"/>
    </location>
</feature>
<dbReference type="Proteomes" id="UP000291981">
    <property type="component" value="Unassembled WGS sequence"/>
</dbReference>
<feature type="transmembrane region" description="Helical" evidence="1">
    <location>
        <begin position="101"/>
        <end position="121"/>
    </location>
</feature>